<protein>
    <submittedName>
        <fullName evidence="1">Uncharacterized protein</fullName>
    </submittedName>
</protein>
<sequence>MLIAGVQAGELDEKLCPVAGDVSQHLRLLAARSTALAPDAAGGATYAEIAGTVDRVLGASGPPAVRMPKLASMSLAPDGPSAEDGDFRVQIVVPPGGITFIAAPAIVDGCDGDGDDDTQTAAMSAPVHADEDASDKAAGGFAHPL</sequence>
<evidence type="ECO:0000313" key="1">
    <source>
        <dbReference type="EMBL" id="KAJ2759668.1"/>
    </source>
</evidence>
<proteinExistence type="predicted"/>
<reference evidence="1" key="1">
    <citation type="submission" date="2022-07" db="EMBL/GenBank/DDBJ databases">
        <title>Phylogenomic reconstructions and comparative analyses of Kickxellomycotina fungi.</title>
        <authorList>
            <person name="Reynolds N.K."/>
            <person name="Stajich J.E."/>
            <person name="Barry K."/>
            <person name="Grigoriev I.V."/>
            <person name="Crous P."/>
            <person name="Smith M.E."/>
        </authorList>
    </citation>
    <scope>NUCLEOTIDE SEQUENCE</scope>
    <source>
        <strain evidence="1">CBS 109366</strain>
    </source>
</reference>
<gene>
    <name evidence="1" type="ORF">IWQ57_006495</name>
</gene>
<dbReference type="EMBL" id="JANBUJ010003716">
    <property type="protein sequence ID" value="KAJ2759668.1"/>
    <property type="molecule type" value="Genomic_DNA"/>
</dbReference>
<keyword evidence="2" id="KW-1185">Reference proteome</keyword>
<feature type="non-terminal residue" evidence="1">
    <location>
        <position position="145"/>
    </location>
</feature>
<name>A0ACC1JJP3_9FUNG</name>
<organism evidence="1 2">
    <name type="scientific">Coemansia nantahalensis</name>
    <dbReference type="NCBI Taxonomy" id="2789366"/>
    <lineage>
        <taxon>Eukaryota</taxon>
        <taxon>Fungi</taxon>
        <taxon>Fungi incertae sedis</taxon>
        <taxon>Zoopagomycota</taxon>
        <taxon>Kickxellomycotina</taxon>
        <taxon>Kickxellomycetes</taxon>
        <taxon>Kickxellales</taxon>
        <taxon>Kickxellaceae</taxon>
        <taxon>Coemansia</taxon>
    </lineage>
</organism>
<evidence type="ECO:0000313" key="2">
    <source>
        <dbReference type="Proteomes" id="UP001140234"/>
    </source>
</evidence>
<comment type="caution">
    <text evidence="1">The sequence shown here is derived from an EMBL/GenBank/DDBJ whole genome shotgun (WGS) entry which is preliminary data.</text>
</comment>
<accession>A0ACC1JJP3</accession>
<dbReference type="Proteomes" id="UP001140234">
    <property type="component" value="Unassembled WGS sequence"/>
</dbReference>